<keyword evidence="3" id="KW-1185">Reference proteome</keyword>
<comment type="caution">
    <text evidence="2">The sequence shown here is derived from an EMBL/GenBank/DDBJ whole genome shotgun (WGS) entry which is preliminary data.</text>
</comment>
<dbReference type="PANTHER" id="PTHR35849">
    <property type="entry name" value="BLR2341 PROTEIN"/>
    <property type="match status" value="1"/>
</dbReference>
<dbReference type="RefSeq" id="WP_107991921.1">
    <property type="nucleotide sequence ID" value="NZ_QAYG01000013.1"/>
</dbReference>
<evidence type="ECO:0000313" key="3">
    <source>
        <dbReference type="Proteomes" id="UP000244081"/>
    </source>
</evidence>
<feature type="domain" description="STAS" evidence="1">
    <location>
        <begin position="1"/>
        <end position="92"/>
    </location>
</feature>
<evidence type="ECO:0000313" key="2">
    <source>
        <dbReference type="EMBL" id="PTW55052.1"/>
    </source>
</evidence>
<dbReference type="InterPro" id="IPR002645">
    <property type="entry name" value="STAS_dom"/>
</dbReference>
<organism evidence="2 3">
    <name type="scientific">Breoghania corrubedonensis</name>
    <dbReference type="NCBI Taxonomy" id="665038"/>
    <lineage>
        <taxon>Bacteria</taxon>
        <taxon>Pseudomonadati</taxon>
        <taxon>Pseudomonadota</taxon>
        <taxon>Alphaproteobacteria</taxon>
        <taxon>Hyphomicrobiales</taxon>
        <taxon>Stappiaceae</taxon>
        <taxon>Breoghania</taxon>
    </lineage>
</organism>
<dbReference type="SUPFAM" id="SSF52091">
    <property type="entry name" value="SpoIIaa-like"/>
    <property type="match status" value="1"/>
</dbReference>
<dbReference type="Pfam" id="PF13466">
    <property type="entry name" value="STAS_2"/>
    <property type="match status" value="1"/>
</dbReference>
<dbReference type="EMBL" id="QAYG01000013">
    <property type="protein sequence ID" value="PTW55052.1"/>
    <property type="molecule type" value="Genomic_DNA"/>
</dbReference>
<proteinExistence type="predicted"/>
<sequence>MLIINLPEHLDIEAASDLKATLTAEDGGDRAVCVNAQQVSRVGTACIQVLLSAGRSLSTEGRTFTINAPSPAFLAACADLGLVEELQRWSTD</sequence>
<dbReference type="InterPro" id="IPR052746">
    <property type="entry name" value="MlaB_ABC_Transporter"/>
</dbReference>
<dbReference type="InterPro" id="IPR036513">
    <property type="entry name" value="STAS_dom_sf"/>
</dbReference>
<name>A0A2T5UU91_9HYPH</name>
<dbReference type="PROSITE" id="PS50801">
    <property type="entry name" value="STAS"/>
    <property type="match status" value="1"/>
</dbReference>
<reference evidence="2 3" key="1">
    <citation type="submission" date="2018-04" db="EMBL/GenBank/DDBJ databases">
        <title>Genomic Encyclopedia of Archaeal and Bacterial Type Strains, Phase II (KMG-II): from individual species to whole genera.</title>
        <authorList>
            <person name="Goeker M."/>
        </authorList>
    </citation>
    <scope>NUCLEOTIDE SEQUENCE [LARGE SCALE GENOMIC DNA]</scope>
    <source>
        <strain evidence="2 3">DSM 23382</strain>
    </source>
</reference>
<dbReference type="OrthoDB" id="7280289at2"/>
<dbReference type="AlphaFoldDB" id="A0A2T5UU91"/>
<gene>
    <name evidence="2" type="ORF">C8N35_11393</name>
</gene>
<dbReference type="Proteomes" id="UP000244081">
    <property type="component" value="Unassembled WGS sequence"/>
</dbReference>
<accession>A0A2T5UU91</accession>
<dbReference type="InterPro" id="IPR058548">
    <property type="entry name" value="MlaB-like_STAS"/>
</dbReference>
<dbReference type="PANTHER" id="PTHR35849:SF2">
    <property type="entry name" value="BLR2341 PROTEIN"/>
    <property type="match status" value="1"/>
</dbReference>
<dbReference type="Gene3D" id="3.30.750.24">
    <property type="entry name" value="STAS domain"/>
    <property type="match status" value="1"/>
</dbReference>
<protein>
    <submittedName>
        <fullName evidence="2">Chemotaxis protein CheX</fullName>
    </submittedName>
</protein>
<evidence type="ECO:0000259" key="1">
    <source>
        <dbReference type="PROSITE" id="PS50801"/>
    </source>
</evidence>